<dbReference type="Pfam" id="PF02752">
    <property type="entry name" value="Arrestin_C"/>
    <property type="match status" value="1"/>
</dbReference>
<sequence length="309" mass="35325">MKIQINFSRTPPVFEVGEIIEGTVVLMDDQEFAGKTVSIRAKGKVKNRWYISTGQSTLVYQAIIDVFEKTDVVVLEKSRFNEAQIPFNFKIPPNCLPSFKESDARIEYKITVFILKNTSTETKHKAKFFINNHLDLRYFPELSQPLEIINEKSIGLWPFKKGDVMMKVLLPRKGWAWGELCPVTVLIENSSSRVIDQLEILLNQRHHFRGYLRRKKGISIDDKLLDGSWAEKRKATKTLVWEKIAVQVPQNSVKELTISLQIPTASCSFECPISKLDYQLKVIAHSLHTTASKVELKSEIVLGSTPFKS</sequence>
<feature type="domain" description="Arrestin C-terminal-like" evidence="2">
    <location>
        <begin position="160"/>
        <end position="307"/>
    </location>
</feature>
<reference evidence="4" key="1">
    <citation type="submission" date="2024-02" db="UniProtKB">
        <authorList>
            <consortium name="WormBaseParasite"/>
        </authorList>
    </citation>
    <scope>IDENTIFICATION</scope>
</reference>
<dbReference type="InterPro" id="IPR050357">
    <property type="entry name" value="Arrestin_domain-protein"/>
</dbReference>
<protein>
    <recommendedName>
        <fullName evidence="2">Arrestin C-terminal-like domain-containing protein</fullName>
    </recommendedName>
</protein>
<dbReference type="AlphaFoldDB" id="A0AAF3EEL2"/>
<name>A0AAF3EEL2_9BILA</name>
<dbReference type="Pfam" id="PF00339">
    <property type="entry name" value="Arrestin_N"/>
    <property type="match status" value="1"/>
</dbReference>
<keyword evidence="3" id="KW-1185">Reference proteome</keyword>
<dbReference type="WBParaSite" id="MBELARI_LOCUS12386">
    <property type="protein sequence ID" value="MBELARI_LOCUS12386"/>
    <property type="gene ID" value="MBELARI_LOCUS12386"/>
</dbReference>
<dbReference type="SMART" id="SM01017">
    <property type="entry name" value="Arrestin_C"/>
    <property type="match status" value="1"/>
</dbReference>
<evidence type="ECO:0000313" key="3">
    <source>
        <dbReference type="Proteomes" id="UP000887575"/>
    </source>
</evidence>
<evidence type="ECO:0000259" key="2">
    <source>
        <dbReference type="SMART" id="SM01017"/>
    </source>
</evidence>
<dbReference type="GO" id="GO:0015031">
    <property type="term" value="P:protein transport"/>
    <property type="evidence" value="ECO:0007669"/>
    <property type="project" value="TreeGrafter"/>
</dbReference>
<proteinExistence type="inferred from homology"/>
<dbReference type="Proteomes" id="UP000887575">
    <property type="component" value="Unassembled WGS sequence"/>
</dbReference>
<dbReference type="PANTHER" id="PTHR11188:SF83">
    <property type="entry name" value="ARRESTIN C-TERMINAL-LIKE DOMAIN-CONTAINING PROTEIN"/>
    <property type="match status" value="1"/>
</dbReference>
<dbReference type="SUPFAM" id="SSF81296">
    <property type="entry name" value="E set domains"/>
    <property type="match status" value="2"/>
</dbReference>
<dbReference type="InterPro" id="IPR011021">
    <property type="entry name" value="Arrestin-like_N"/>
</dbReference>
<dbReference type="InterPro" id="IPR014756">
    <property type="entry name" value="Ig_E-set"/>
</dbReference>
<dbReference type="PANTHER" id="PTHR11188">
    <property type="entry name" value="ARRESTIN DOMAIN CONTAINING PROTEIN"/>
    <property type="match status" value="1"/>
</dbReference>
<comment type="similarity">
    <text evidence="1">Belongs to the arrestin family.</text>
</comment>
<organism evidence="3 4">
    <name type="scientific">Mesorhabditis belari</name>
    <dbReference type="NCBI Taxonomy" id="2138241"/>
    <lineage>
        <taxon>Eukaryota</taxon>
        <taxon>Metazoa</taxon>
        <taxon>Ecdysozoa</taxon>
        <taxon>Nematoda</taxon>
        <taxon>Chromadorea</taxon>
        <taxon>Rhabditida</taxon>
        <taxon>Rhabditina</taxon>
        <taxon>Rhabditomorpha</taxon>
        <taxon>Rhabditoidea</taxon>
        <taxon>Rhabditidae</taxon>
        <taxon>Mesorhabditinae</taxon>
        <taxon>Mesorhabditis</taxon>
    </lineage>
</organism>
<evidence type="ECO:0000313" key="4">
    <source>
        <dbReference type="WBParaSite" id="MBELARI_LOCUS12386"/>
    </source>
</evidence>
<accession>A0AAF3EEL2</accession>
<dbReference type="GO" id="GO:0005737">
    <property type="term" value="C:cytoplasm"/>
    <property type="evidence" value="ECO:0007669"/>
    <property type="project" value="TreeGrafter"/>
</dbReference>
<dbReference type="InterPro" id="IPR011022">
    <property type="entry name" value="Arrestin_C-like"/>
</dbReference>
<evidence type="ECO:0000256" key="1">
    <source>
        <dbReference type="ARBA" id="ARBA00005298"/>
    </source>
</evidence>
<dbReference type="Gene3D" id="2.60.40.640">
    <property type="match status" value="2"/>
</dbReference>
<dbReference type="InterPro" id="IPR014752">
    <property type="entry name" value="Arrestin-like_C"/>
</dbReference>